<dbReference type="PANTHER" id="PTHR24223">
    <property type="entry name" value="ATP-BINDING CASSETTE SUB-FAMILY C"/>
    <property type="match status" value="1"/>
</dbReference>
<dbReference type="CDD" id="cd03244">
    <property type="entry name" value="ABCC_MRP_domain2"/>
    <property type="match status" value="1"/>
</dbReference>
<evidence type="ECO:0000256" key="2">
    <source>
        <dbReference type="ARBA" id="ARBA00022448"/>
    </source>
</evidence>
<evidence type="ECO:0000256" key="4">
    <source>
        <dbReference type="ARBA" id="ARBA00022741"/>
    </source>
</evidence>
<dbReference type="Proteomes" id="UP000667349">
    <property type="component" value="Unassembled WGS sequence"/>
</dbReference>
<organism evidence="11 12">
    <name type="scientific">Acromyrmex insinuator</name>
    <dbReference type="NCBI Taxonomy" id="230686"/>
    <lineage>
        <taxon>Eukaryota</taxon>
        <taxon>Metazoa</taxon>
        <taxon>Ecdysozoa</taxon>
        <taxon>Arthropoda</taxon>
        <taxon>Hexapoda</taxon>
        <taxon>Insecta</taxon>
        <taxon>Pterygota</taxon>
        <taxon>Neoptera</taxon>
        <taxon>Endopterygota</taxon>
        <taxon>Hymenoptera</taxon>
        <taxon>Apocrita</taxon>
        <taxon>Aculeata</taxon>
        <taxon>Formicoidea</taxon>
        <taxon>Formicidae</taxon>
        <taxon>Myrmicinae</taxon>
        <taxon>Acromyrmex</taxon>
    </lineage>
</organism>
<feature type="domain" description="ABC transmembrane type-1" evidence="10">
    <location>
        <begin position="808"/>
        <end position="1008"/>
    </location>
</feature>
<dbReference type="FunFam" id="1.20.1560.10:FF:000026">
    <property type="entry name" value="Multidrug resistance-associated protein lethal(2)03659"/>
    <property type="match status" value="1"/>
</dbReference>
<evidence type="ECO:0000313" key="11">
    <source>
        <dbReference type="EMBL" id="KAG5311985.1"/>
    </source>
</evidence>
<dbReference type="CDD" id="cd03250">
    <property type="entry name" value="ABCC_MRP_domain1"/>
    <property type="match status" value="1"/>
</dbReference>
<dbReference type="PANTHER" id="PTHR24223:SF415">
    <property type="entry name" value="FI20190P1"/>
    <property type="match status" value="1"/>
</dbReference>
<dbReference type="GO" id="GO:0005524">
    <property type="term" value="F:ATP binding"/>
    <property type="evidence" value="ECO:0007669"/>
    <property type="project" value="UniProtKB-KW"/>
</dbReference>
<feature type="domain" description="ABC transporter" evidence="9">
    <location>
        <begin position="407"/>
        <end position="630"/>
    </location>
</feature>
<keyword evidence="5" id="KW-0067">ATP-binding</keyword>
<keyword evidence="2" id="KW-0813">Transport</keyword>
<dbReference type="InterPro" id="IPR050173">
    <property type="entry name" value="ABC_transporter_C-like"/>
</dbReference>
<evidence type="ECO:0000259" key="10">
    <source>
        <dbReference type="PROSITE" id="PS50929"/>
    </source>
</evidence>
<feature type="domain" description="ABC transmembrane type-1" evidence="10">
    <location>
        <begin position="98"/>
        <end position="374"/>
    </location>
</feature>
<dbReference type="Gene3D" id="1.20.1560.10">
    <property type="entry name" value="ABC transporter type 1, transmembrane domain"/>
    <property type="match status" value="2"/>
</dbReference>
<feature type="transmembrane region" description="Helical" evidence="8">
    <location>
        <begin position="357"/>
        <end position="378"/>
    </location>
</feature>
<evidence type="ECO:0000256" key="3">
    <source>
        <dbReference type="ARBA" id="ARBA00022692"/>
    </source>
</evidence>
<proteinExistence type="predicted"/>
<feature type="transmembrane region" description="Helical" evidence="8">
    <location>
        <begin position="132"/>
        <end position="150"/>
    </location>
</feature>
<evidence type="ECO:0000313" key="12">
    <source>
        <dbReference type="Proteomes" id="UP000667349"/>
    </source>
</evidence>
<dbReference type="InterPro" id="IPR017871">
    <property type="entry name" value="ABC_transporter-like_CS"/>
</dbReference>
<evidence type="ECO:0000256" key="1">
    <source>
        <dbReference type="ARBA" id="ARBA00004141"/>
    </source>
</evidence>
<feature type="transmembrane region" description="Helical" evidence="8">
    <location>
        <begin position="1018"/>
        <end position="1038"/>
    </location>
</feature>
<evidence type="ECO:0000259" key="9">
    <source>
        <dbReference type="PROSITE" id="PS50893"/>
    </source>
</evidence>
<name>A0A836EG59_9HYME</name>
<dbReference type="Pfam" id="PF00664">
    <property type="entry name" value="ABC_membrane"/>
    <property type="match status" value="2"/>
</dbReference>
<keyword evidence="3 8" id="KW-0812">Transmembrane</keyword>
<feature type="transmembrane region" description="Helical" evidence="8">
    <location>
        <begin position="327"/>
        <end position="345"/>
    </location>
</feature>
<feature type="non-terminal residue" evidence="11">
    <location>
        <position position="1"/>
    </location>
</feature>
<feature type="transmembrane region" description="Helical" evidence="8">
    <location>
        <begin position="92"/>
        <end position="120"/>
    </location>
</feature>
<dbReference type="FunFam" id="3.40.50.300:FF:000163">
    <property type="entry name" value="Multidrug resistance-associated protein member 4"/>
    <property type="match status" value="1"/>
</dbReference>
<feature type="transmembrane region" description="Helical" evidence="8">
    <location>
        <begin position="905"/>
        <end position="925"/>
    </location>
</feature>
<dbReference type="GO" id="GO:0016887">
    <property type="term" value="F:ATP hydrolysis activity"/>
    <property type="evidence" value="ECO:0007669"/>
    <property type="project" value="InterPro"/>
</dbReference>
<feature type="non-terminal residue" evidence="11">
    <location>
        <position position="1368"/>
    </location>
</feature>
<dbReference type="SUPFAM" id="SSF52540">
    <property type="entry name" value="P-loop containing nucleoside triphosphate hydrolases"/>
    <property type="match status" value="2"/>
</dbReference>
<keyword evidence="6 8" id="KW-1133">Transmembrane helix</keyword>
<dbReference type="PROSITE" id="PS00211">
    <property type="entry name" value="ABC_TRANSPORTER_1"/>
    <property type="match status" value="2"/>
</dbReference>
<dbReference type="InterPro" id="IPR003593">
    <property type="entry name" value="AAA+_ATPase"/>
</dbReference>
<feature type="transmembrane region" description="Helical" evidence="8">
    <location>
        <begin position="204"/>
        <end position="225"/>
    </location>
</feature>
<feature type="transmembrane region" description="Helical" evidence="8">
    <location>
        <begin position="983"/>
        <end position="1006"/>
    </location>
</feature>
<keyword evidence="7 8" id="KW-0472">Membrane</keyword>
<keyword evidence="12" id="KW-1185">Reference proteome</keyword>
<accession>A0A836EG59</accession>
<dbReference type="InterPro" id="IPR036640">
    <property type="entry name" value="ABC1_TM_sf"/>
</dbReference>
<sequence>MDAAKKVNNPNPRISANPISKLFFWWLARIIWYGKDHDLEMKNVYNIMPADDSEFLGNKLEENWKNEVHAAKKYGRKPKFFTALKKTFIWSFFYYGGWVLVLAVVVRTLQIYILGLFIWHFDPRAASTQEEAYLYASGVIILGIIAVMITHHSNMGLMEIGMRVRIASSSLIYRKILCLSSSTITTPGQIVNLLSNDMSKFEQLFLTLHYIWILPIQGFIIAFMIWQSVGIASLAGIFFIIIQTVPLQGYISRCTSKLRLKIAVRTDERIRLMSEIIKGIQVIKMYTWEKPFAELVNCARKYEIDVLTLISYLRGFMLASCIFTERTTLYFTIMAYVLCGHSISADKVFSLAQYFNILQLTMAIFYPMAVAGAAEAAVSIKRIEDFLLLNENVPLTQSSLIIKDTSILMKNVSASWTTTKIVNTLHNINIQIKDKKLYTIIGPVGAGKSSFLQAILGELKLSQGQIQINGKISYAGQDPWLFTGTVRNNILFGQPYDNVKYQNVVNVCALIKDFKQLPYGDKTLVGERGTALSGGQRARINLARAVYRDADIYLFDDPLSAVDTHVGRHLFNECINNYLRNKTRILVTHQLQYLKQCDYIVILNNGQIEDEGTFAALQEKHTIFLEILMRAEEVNEKMKESLKIDANPMSDIIPNGNVNDEDMEKAEPQETEELLAKGSLSKSIYWKYFRSGASIIMIVFFLFCTILGQIGSNGCDYWVGYWTRQEEMRIKAMHELQHNAMNNFTMPSSTLRSTRQIENASNINNEFTKFVTTTDYYREDMSNDTVSSQNFTINNYENIYYLDTNMALWIYGGFIAISIVVTTIKNLIFVKICMNASKNLHNFMFSCVLKTPMSFFDNNPSGRILNRFSKDMGAVDEILPSTMTVSIQIFAVMIGILIQVIIINWWIVFAVIIMIFLFGIIRKIYLPIARTTKRLEGIAKSPMFSHVNSTLSGLTTIRSIGAQEMIRKQFDEHQDLHTSTYSLIIATGTVFGLALDIVSIGFIAIITYSFVVLNDGKYLIQLLLITEFVIIEYLQIFLSLLENTFAGHVGLAISQVLILCGMVQHGMRQTAETITQMTSVERIMQFTELEKEDPFESNPIDKPSSNWPSKGEIKFDRVYLRYSKSESPVLKSLSFVVKPGMKIGIAGRTGAGKSSLIAALFRMAKLDGTIYIDNVDTKKIGLHDLRNKISIIPQEPILFSATLRDNLDPFYKFHDADLWSVLEEVKLKHMVDSLDYRVEQDGSNFSVGQRQLVCLARAILQNNKILVLDEATANVDPTTDALIQITIRKKFENCTVLTIAHRLNTIMDNDKVLIMDQGQLLEFDHPYILLQNEQGHFSNMVQETGKAMTEQLKQCAKEVNQLLHGDKE</sequence>
<dbReference type="Gene3D" id="3.40.50.300">
    <property type="entry name" value="P-loop containing nucleotide triphosphate hydrolases"/>
    <property type="match status" value="2"/>
</dbReference>
<evidence type="ECO:0000256" key="8">
    <source>
        <dbReference type="SAM" id="Phobius"/>
    </source>
</evidence>
<feature type="transmembrane region" description="Helical" evidence="8">
    <location>
        <begin position="808"/>
        <end position="828"/>
    </location>
</feature>
<feature type="domain" description="ABC transporter" evidence="9">
    <location>
        <begin position="1113"/>
        <end position="1342"/>
    </location>
</feature>
<dbReference type="SUPFAM" id="SSF90123">
    <property type="entry name" value="ABC transporter transmembrane region"/>
    <property type="match status" value="2"/>
</dbReference>
<evidence type="ECO:0000256" key="7">
    <source>
        <dbReference type="ARBA" id="ARBA00023136"/>
    </source>
</evidence>
<comment type="subcellular location">
    <subcellularLocation>
        <location evidence="1">Membrane</location>
        <topology evidence="1">Multi-pass membrane protein</topology>
    </subcellularLocation>
</comment>
<dbReference type="InterPro" id="IPR011527">
    <property type="entry name" value="ABC1_TM_dom"/>
</dbReference>
<feature type="transmembrane region" description="Helical" evidence="8">
    <location>
        <begin position="878"/>
        <end position="899"/>
    </location>
</feature>
<evidence type="ECO:0000256" key="5">
    <source>
        <dbReference type="ARBA" id="ARBA00022840"/>
    </source>
</evidence>
<keyword evidence="4" id="KW-0547">Nucleotide-binding</keyword>
<dbReference type="SMART" id="SM00382">
    <property type="entry name" value="AAA"/>
    <property type="match status" value="2"/>
</dbReference>
<feature type="transmembrane region" description="Helical" evidence="8">
    <location>
        <begin position="231"/>
        <end position="251"/>
    </location>
</feature>
<dbReference type="PROSITE" id="PS50893">
    <property type="entry name" value="ABC_TRANSPORTER_2"/>
    <property type="match status" value="2"/>
</dbReference>
<dbReference type="Pfam" id="PF00005">
    <property type="entry name" value="ABC_tran"/>
    <property type="match status" value="2"/>
</dbReference>
<dbReference type="InterPro" id="IPR027417">
    <property type="entry name" value="P-loop_NTPase"/>
</dbReference>
<evidence type="ECO:0000256" key="6">
    <source>
        <dbReference type="ARBA" id="ARBA00022989"/>
    </source>
</evidence>
<dbReference type="PROSITE" id="PS50929">
    <property type="entry name" value="ABC_TM1F"/>
    <property type="match status" value="2"/>
</dbReference>
<gene>
    <name evidence="11" type="primary">Abcc4_1</name>
    <name evidence="11" type="ORF">G6Z75_0009146</name>
</gene>
<dbReference type="InterPro" id="IPR003439">
    <property type="entry name" value="ABC_transporter-like_ATP-bd"/>
</dbReference>
<feature type="transmembrane region" description="Helical" evidence="8">
    <location>
        <begin position="688"/>
        <end position="710"/>
    </location>
</feature>
<dbReference type="GO" id="GO:0016020">
    <property type="term" value="C:membrane"/>
    <property type="evidence" value="ECO:0007669"/>
    <property type="project" value="UniProtKB-SubCell"/>
</dbReference>
<reference evidence="11" key="1">
    <citation type="submission" date="2020-02" db="EMBL/GenBank/DDBJ databases">
        <title>Relaxed selection underlies rapid genomic changes in the transitions from sociality to social parasitism in ants.</title>
        <authorList>
            <person name="Bi X."/>
        </authorList>
    </citation>
    <scope>NUCLEOTIDE SEQUENCE</scope>
    <source>
        <strain evidence="11">BGI-DK2013a</strain>
        <tissue evidence="11">Whole body</tissue>
    </source>
</reference>
<dbReference type="FunFam" id="3.40.50.300:FF:000482">
    <property type="entry name" value="Multidrug resistance-associated protein member 4"/>
    <property type="match status" value="1"/>
</dbReference>
<protein>
    <submittedName>
        <fullName evidence="11">MRP4 protein</fullName>
    </submittedName>
</protein>
<dbReference type="GO" id="GO:0140359">
    <property type="term" value="F:ABC-type transporter activity"/>
    <property type="evidence" value="ECO:0007669"/>
    <property type="project" value="InterPro"/>
</dbReference>
<comment type="caution">
    <text evidence="11">The sequence shown here is derived from an EMBL/GenBank/DDBJ whole genome shotgun (WGS) entry which is preliminary data.</text>
</comment>
<dbReference type="EMBL" id="JAANHZ010000342">
    <property type="protein sequence ID" value="KAG5311985.1"/>
    <property type="molecule type" value="Genomic_DNA"/>
</dbReference>
<feature type="transmembrane region" description="Helical" evidence="8">
    <location>
        <begin position="1045"/>
        <end position="1067"/>
    </location>
</feature>